<dbReference type="KEGG" id="mai:MICA_1146"/>
<feature type="transmembrane region" description="Helical" evidence="1">
    <location>
        <begin position="162"/>
        <end position="181"/>
    </location>
</feature>
<dbReference type="GO" id="GO:0009190">
    <property type="term" value="P:cyclic nucleotide biosynthetic process"/>
    <property type="evidence" value="ECO:0007669"/>
    <property type="project" value="InterPro"/>
</dbReference>
<dbReference type="Pfam" id="PF00211">
    <property type="entry name" value="Guanylate_cyc"/>
    <property type="match status" value="1"/>
</dbReference>
<keyword evidence="4" id="KW-1185">Reference proteome</keyword>
<protein>
    <submittedName>
        <fullName evidence="3">Adenylate and Guanylate cyclase catalytic domain protein</fullName>
    </submittedName>
</protein>
<keyword evidence="1" id="KW-1133">Transmembrane helix</keyword>
<dbReference type="HOGENOM" id="CLU_055425_0_0_5"/>
<accession>G2KPH1</accession>
<keyword evidence="1" id="KW-0812">Transmembrane</keyword>
<dbReference type="CDD" id="cd07302">
    <property type="entry name" value="CHD"/>
    <property type="match status" value="1"/>
</dbReference>
<dbReference type="GO" id="GO:0035556">
    <property type="term" value="P:intracellular signal transduction"/>
    <property type="evidence" value="ECO:0007669"/>
    <property type="project" value="InterPro"/>
</dbReference>
<dbReference type="eggNOG" id="COG2114">
    <property type="taxonomic scope" value="Bacteria"/>
</dbReference>
<evidence type="ECO:0000256" key="1">
    <source>
        <dbReference type="SAM" id="Phobius"/>
    </source>
</evidence>
<reference evidence="3 4" key="1">
    <citation type="journal article" date="2011" name="BMC Genomics">
        <title>Genomic insights into an obligate epibiotic bacterial predator: Micavibrio aeruginosavorus ARL-13.</title>
        <authorList>
            <person name="Wang Z."/>
            <person name="Kadouri D."/>
            <person name="Wu M."/>
        </authorList>
    </citation>
    <scope>NUCLEOTIDE SEQUENCE [LARGE SCALE GENOMIC DNA]</scope>
    <source>
        <strain evidence="3 4">ARL-13</strain>
    </source>
</reference>
<evidence type="ECO:0000313" key="3">
    <source>
        <dbReference type="EMBL" id="AEP09471.1"/>
    </source>
</evidence>
<gene>
    <name evidence="3" type="ordered locus">MICA_1146</name>
</gene>
<dbReference type="Gene3D" id="3.30.70.1230">
    <property type="entry name" value="Nucleotide cyclase"/>
    <property type="match status" value="1"/>
</dbReference>
<feature type="transmembrane region" description="Helical" evidence="1">
    <location>
        <begin position="127"/>
        <end position="150"/>
    </location>
</feature>
<dbReference type="Proteomes" id="UP000009286">
    <property type="component" value="Chromosome"/>
</dbReference>
<feature type="transmembrane region" description="Helical" evidence="1">
    <location>
        <begin position="90"/>
        <end position="107"/>
    </location>
</feature>
<dbReference type="PROSITE" id="PS50125">
    <property type="entry name" value="GUANYLATE_CYCLASE_2"/>
    <property type="match status" value="1"/>
</dbReference>
<dbReference type="STRING" id="856793.MICA_1146"/>
<feature type="transmembrane region" description="Helical" evidence="1">
    <location>
        <begin position="45"/>
        <end position="78"/>
    </location>
</feature>
<sequence>MQSTPMPKFLFSPKFLIPLLILLNLAPLGAFYMDKLHVGSLALIYWGECALIGATALFFFATRLSVFVITAMAAFGILKFSGVPLPVDDTVHLTFWALYGLCWLIYIEITQSIHGLSLRRASPTQRLGLYIIMLGAALSASFGLTVFIYGLMTLVERLPTEFYMYFLAVAVTVPTISIGLLKIIGMVGPNHFVQFLSGTYHHPVERERIVLFLDMVGSSANAERLPPKDAMDLIARFIFDATAIFRIHGGDIVNYTGDGLVVLWPRKHADRALASVIALRTQLDSSRHEYRKLYKTVPDFRIGIHSGPVVLQQIGEEKLFLGVYGDVVNTAARLEQMNKELGTKILLSDALLRDLSQNWQAQLEAMGHQSVRGKTEGITVYTINGQNRNATAAAA</sequence>
<dbReference type="InterPro" id="IPR029787">
    <property type="entry name" value="Nucleotide_cyclase"/>
</dbReference>
<dbReference type="GO" id="GO:0004016">
    <property type="term" value="F:adenylate cyclase activity"/>
    <property type="evidence" value="ECO:0007669"/>
    <property type="project" value="UniProtKB-ARBA"/>
</dbReference>
<dbReference type="InterPro" id="IPR050697">
    <property type="entry name" value="Adenylyl/Guanylyl_Cyclase_3/4"/>
</dbReference>
<dbReference type="PANTHER" id="PTHR43081">
    <property type="entry name" value="ADENYLATE CYCLASE, TERMINAL-DIFFERENTIATION SPECIFIC-RELATED"/>
    <property type="match status" value="1"/>
</dbReference>
<dbReference type="SMART" id="SM00044">
    <property type="entry name" value="CYCc"/>
    <property type="match status" value="1"/>
</dbReference>
<dbReference type="SUPFAM" id="SSF55073">
    <property type="entry name" value="Nucleotide cyclase"/>
    <property type="match status" value="1"/>
</dbReference>
<feature type="transmembrane region" description="Helical" evidence="1">
    <location>
        <begin position="15"/>
        <end position="33"/>
    </location>
</feature>
<proteinExistence type="predicted"/>
<organism evidence="3 4">
    <name type="scientific">Micavibrio aeruginosavorus (strain ARL-13)</name>
    <dbReference type="NCBI Taxonomy" id="856793"/>
    <lineage>
        <taxon>Bacteria</taxon>
        <taxon>Pseudomonadati</taxon>
        <taxon>Bdellovibrionota</taxon>
        <taxon>Bdellovibrionia</taxon>
        <taxon>Bdellovibrionales</taxon>
        <taxon>Pseudobdellovibrionaceae</taxon>
        <taxon>Micavibrio</taxon>
    </lineage>
</organism>
<dbReference type="PANTHER" id="PTHR43081:SF1">
    <property type="entry name" value="ADENYLATE CYCLASE, TERMINAL-DIFFERENTIATION SPECIFIC"/>
    <property type="match status" value="1"/>
</dbReference>
<feature type="domain" description="Guanylate cyclase" evidence="2">
    <location>
        <begin position="209"/>
        <end position="335"/>
    </location>
</feature>
<dbReference type="EMBL" id="CP002382">
    <property type="protein sequence ID" value="AEP09471.1"/>
    <property type="molecule type" value="Genomic_DNA"/>
</dbReference>
<evidence type="ECO:0000313" key="4">
    <source>
        <dbReference type="Proteomes" id="UP000009286"/>
    </source>
</evidence>
<dbReference type="InterPro" id="IPR001054">
    <property type="entry name" value="A/G_cyclase"/>
</dbReference>
<keyword evidence="1" id="KW-0472">Membrane</keyword>
<evidence type="ECO:0000259" key="2">
    <source>
        <dbReference type="PROSITE" id="PS50125"/>
    </source>
</evidence>
<dbReference type="AlphaFoldDB" id="G2KPH1"/>
<name>G2KPH1_MICAA</name>